<evidence type="ECO:0000313" key="4">
    <source>
        <dbReference type="EMBL" id="WXB77774.1"/>
    </source>
</evidence>
<dbReference type="EMBL" id="CP144913">
    <property type="protein sequence ID" value="WXB77774.1"/>
    <property type="molecule type" value="Genomic_DNA"/>
</dbReference>
<proteinExistence type="predicted"/>
<organism evidence="4 5">
    <name type="scientific">Janibacter alittae</name>
    <dbReference type="NCBI Taxonomy" id="3115209"/>
    <lineage>
        <taxon>Bacteria</taxon>
        <taxon>Bacillati</taxon>
        <taxon>Actinomycetota</taxon>
        <taxon>Actinomycetes</taxon>
        <taxon>Micrococcales</taxon>
        <taxon>Intrasporangiaceae</taxon>
        <taxon>Janibacter</taxon>
    </lineage>
</organism>
<dbReference type="Proteomes" id="UP001382727">
    <property type="component" value="Chromosome"/>
</dbReference>
<dbReference type="RefSeq" id="WP_338751968.1">
    <property type="nucleotide sequence ID" value="NZ_CP144913.1"/>
</dbReference>
<name>A0ABZ2MLJ7_9MICO</name>
<dbReference type="InterPro" id="IPR001789">
    <property type="entry name" value="Sig_transdc_resp-reg_receiver"/>
</dbReference>
<sequence>MTGTPQSTSSRPAAGVSPEASKVAPTAVRVLLYSDNITTRDAVRAAVGRRPARDVEVESWLECATAAAVFSAVEEGGVDLLVLDGEAAKVGGLGLCRQLKLEVYNSPPVLVLTGRPQDGWLATWSMAEGSVPHPLDPIAVADAVADLARGVARR</sequence>
<dbReference type="Gene3D" id="3.40.50.2300">
    <property type="match status" value="1"/>
</dbReference>
<evidence type="ECO:0000259" key="3">
    <source>
        <dbReference type="PROSITE" id="PS50110"/>
    </source>
</evidence>
<evidence type="ECO:0000256" key="1">
    <source>
        <dbReference type="PROSITE-ProRule" id="PRU00169"/>
    </source>
</evidence>
<reference evidence="4 5" key="1">
    <citation type="submission" date="2024-02" db="EMBL/GenBank/DDBJ databases">
        <title>Janibacter sp. nov., isolated from gut of marine sandworm.</title>
        <authorList>
            <person name="Kim B."/>
            <person name="Jun M.O."/>
            <person name="Shin N.-R."/>
        </authorList>
    </citation>
    <scope>NUCLEOTIDE SEQUENCE [LARGE SCALE GENOMIC DNA]</scope>
    <source>
        <strain evidence="4 5">A1S7</strain>
    </source>
</reference>
<accession>A0ABZ2MLJ7</accession>
<feature type="region of interest" description="Disordered" evidence="2">
    <location>
        <begin position="1"/>
        <end position="22"/>
    </location>
</feature>
<protein>
    <recommendedName>
        <fullName evidence="3">Response regulatory domain-containing protein</fullName>
    </recommendedName>
</protein>
<feature type="domain" description="Response regulatory" evidence="3">
    <location>
        <begin position="29"/>
        <end position="148"/>
    </location>
</feature>
<keyword evidence="1" id="KW-0597">Phosphoprotein</keyword>
<evidence type="ECO:0000256" key="2">
    <source>
        <dbReference type="SAM" id="MobiDB-lite"/>
    </source>
</evidence>
<dbReference type="InterPro" id="IPR011006">
    <property type="entry name" value="CheY-like_superfamily"/>
</dbReference>
<dbReference type="SUPFAM" id="SSF52172">
    <property type="entry name" value="CheY-like"/>
    <property type="match status" value="1"/>
</dbReference>
<feature type="modified residue" description="4-aspartylphosphate" evidence="1">
    <location>
        <position position="84"/>
    </location>
</feature>
<evidence type="ECO:0000313" key="5">
    <source>
        <dbReference type="Proteomes" id="UP001382727"/>
    </source>
</evidence>
<gene>
    <name evidence="4" type="ORF">V1351_06775</name>
</gene>
<feature type="compositionally biased region" description="Polar residues" evidence="2">
    <location>
        <begin position="1"/>
        <end position="11"/>
    </location>
</feature>
<keyword evidence="5" id="KW-1185">Reference proteome</keyword>
<dbReference type="PROSITE" id="PS50110">
    <property type="entry name" value="RESPONSE_REGULATORY"/>
    <property type="match status" value="1"/>
</dbReference>
<dbReference type="SMART" id="SM00448">
    <property type="entry name" value="REC"/>
    <property type="match status" value="1"/>
</dbReference>